<reference evidence="4 5" key="1">
    <citation type="submission" date="2016-08" db="EMBL/GenBank/DDBJ databases">
        <title>Genome sequence of Clavibacter michiganensis spp strain CFBP8019.</title>
        <authorList>
            <person name="Thapa S.P."/>
            <person name="Coaker G."/>
            <person name="Jacques M.-A."/>
        </authorList>
    </citation>
    <scope>NUCLEOTIDE SEQUENCE [LARGE SCALE GENOMIC DNA]</scope>
    <source>
        <strain evidence="4">CFBP8019</strain>
    </source>
</reference>
<dbReference type="AlphaFoldDB" id="A0A251YIQ7"/>
<dbReference type="SUPFAM" id="SSF55729">
    <property type="entry name" value="Acyl-CoA N-acyltransferases (Nat)"/>
    <property type="match status" value="1"/>
</dbReference>
<evidence type="ECO:0000259" key="3">
    <source>
        <dbReference type="PROSITE" id="PS51186"/>
    </source>
</evidence>
<dbReference type="PANTHER" id="PTHR43877:SF1">
    <property type="entry name" value="ACETYLTRANSFERASE"/>
    <property type="match status" value="1"/>
</dbReference>
<dbReference type="InterPro" id="IPR050832">
    <property type="entry name" value="Bact_Acetyltransf"/>
</dbReference>
<dbReference type="Pfam" id="PF13508">
    <property type="entry name" value="Acetyltransf_7"/>
    <property type="match status" value="1"/>
</dbReference>
<keyword evidence="2" id="KW-0012">Acyltransferase</keyword>
<evidence type="ECO:0000313" key="5">
    <source>
        <dbReference type="Proteomes" id="UP000195101"/>
    </source>
</evidence>
<keyword evidence="1 4" id="KW-0808">Transferase</keyword>
<comment type="caution">
    <text evidence="4">The sequence shown here is derived from an EMBL/GenBank/DDBJ whole genome shotgun (WGS) entry which is preliminary data.</text>
</comment>
<dbReference type="Proteomes" id="UP000195101">
    <property type="component" value="Unassembled WGS sequence"/>
</dbReference>
<protein>
    <submittedName>
        <fullName evidence="4">Acetyltransferase (GNAT) family protein</fullName>
    </submittedName>
</protein>
<accession>A0A251YIQ7</accession>
<dbReference type="Gene3D" id="3.40.630.30">
    <property type="match status" value="1"/>
</dbReference>
<dbReference type="InterPro" id="IPR000182">
    <property type="entry name" value="GNAT_dom"/>
</dbReference>
<proteinExistence type="predicted"/>
<dbReference type="PROSITE" id="PS51186">
    <property type="entry name" value="GNAT"/>
    <property type="match status" value="1"/>
</dbReference>
<evidence type="ECO:0000256" key="1">
    <source>
        <dbReference type="ARBA" id="ARBA00022679"/>
    </source>
</evidence>
<dbReference type="EMBL" id="MDJZ01000016">
    <property type="protein sequence ID" value="OUE24132.1"/>
    <property type="molecule type" value="Genomic_DNA"/>
</dbReference>
<dbReference type="RefSeq" id="WP_172403784.1">
    <property type="nucleotide sequence ID" value="NZ_MDJZ01000016.1"/>
</dbReference>
<dbReference type="GO" id="GO:0016747">
    <property type="term" value="F:acyltransferase activity, transferring groups other than amino-acyl groups"/>
    <property type="evidence" value="ECO:0007669"/>
    <property type="project" value="InterPro"/>
</dbReference>
<dbReference type="InterPro" id="IPR016181">
    <property type="entry name" value="Acyl_CoA_acyltransferase"/>
</dbReference>
<evidence type="ECO:0000256" key="2">
    <source>
        <dbReference type="ARBA" id="ARBA00023315"/>
    </source>
</evidence>
<dbReference type="CDD" id="cd04301">
    <property type="entry name" value="NAT_SF"/>
    <property type="match status" value="1"/>
</dbReference>
<sequence>MPAHPAPTIRAYSPADEPGWIRCRALSFLGSQYFDDVLPRRPDPAEPSVALVAEDPDGTIVGILDIGVEGGLATIDTVAVHPDHQGRRVATALLEVALPLLAGTGATELDAWTREDPAANAWYRRVGFVEETRYLHVFVSEGDDTTGFTTPDGLGRPVLAFLHAPIEREAEMRARFRRVHVCRRYVQPLGA</sequence>
<dbReference type="PANTHER" id="PTHR43877">
    <property type="entry name" value="AMINOALKYLPHOSPHONATE N-ACETYLTRANSFERASE-RELATED-RELATED"/>
    <property type="match status" value="1"/>
</dbReference>
<evidence type="ECO:0000313" key="4">
    <source>
        <dbReference type="EMBL" id="OUE24132.1"/>
    </source>
</evidence>
<gene>
    <name evidence="4" type="ORF">BFL37_09500</name>
</gene>
<name>A0A251YIQ7_9MICO</name>
<keyword evidence="5" id="KW-1185">Reference proteome</keyword>
<organism evidence="4 5">
    <name type="scientific">Clavibacter michiganensis</name>
    <dbReference type="NCBI Taxonomy" id="28447"/>
    <lineage>
        <taxon>Bacteria</taxon>
        <taxon>Bacillati</taxon>
        <taxon>Actinomycetota</taxon>
        <taxon>Actinomycetes</taxon>
        <taxon>Micrococcales</taxon>
        <taxon>Microbacteriaceae</taxon>
        <taxon>Clavibacter</taxon>
    </lineage>
</organism>
<feature type="domain" description="N-acetyltransferase" evidence="3">
    <location>
        <begin position="7"/>
        <end position="146"/>
    </location>
</feature>